<gene>
    <name evidence="4" type="ORF">G5B91_18120</name>
</gene>
<evidence type="ECO:0000313" key="5">
    <source>
        <dbReference type="Proteomes" id="UP000501063"/>
    </source>
</evidence>
<dbReference type="GO" id="GO:0003964">
    <property type="term" value="F:RNA-directed DNA polymerase activity"/>
    <property type="evidence" value="ECO:0007669"/>
    <property type="project" value="UniProtKB-KW"/>
</dbReference>
<organism evidence="4 5">
    <name type="scientific">Pseudomonas nitroreducens</name>
    <dbReference type="NCBI Taxonomy" id="46680"/>
    <lineage>
        <taxon>Bacteria</taxon>
        <taxon>Pseudomonadati</taxon>
        <taxon>Pseudomonadota</taxon>
        <taxon>Gammaproteobacteria</taxon>
        <taxon>Pseudomonadales</taxon>
        <taxon>Pseudomonadaceae</taxon>
        <taxon>Pseudomonas</taxon>
    </lineage>
</organism>
<evidence type="ECO:0000256" key="1">
    <source>
        <dbReference type="ARBA" id="ARBA00034120"/>
    </source>
</evidence>
<dbReference type="PANTHER" id="PTHR34047">
    <property type="entry name" value="NUCLEAR INTRON MATURASE 1, MITOCHONDRIAL-RELATED"/>
    <property type="match status" value="1"/>
</dbReference>
<dbReference type="PANTHER" id="PTHR34047:SF8">
    <property type="entry name" value="PROTEIN YKFC"/>
    <property type="match status" value="1"/>
</dbReference>
<dbReference type="Pfam" id="PF00078">
    <property type="entry name" value="RVT_1"/>
    <property type="match status" value="1"/>
</dbReference>
<sequence>MATRTTTTRTTTTRTTSFASAPSADPTVAPFLFRDLVQAYYDCRRTKRNSASSLAFEMDLERNLINLHEDLVSGTYRPGPSICFVVTRPKAREVWAADFRDRIVHHLLYNHIGPGIEAKFIADSCACIPGRGTLYAAQRLEAKVRSLTQNWSRPAHYLKMDLANFFVAIDKRVLSNQLVRLIDSPWWRSLALQILWHDPRESFVTRSPRHLFNRVPQHKRLTAQPSHLGLPIGNLSSQFFANIHLNDLDQFVKHRLRAKHYIRYVDDFLLLHESPQQLNAWLAEIEPYLPALGARLNPTKTILQPVDRGIDFVGHVLKPWRRTTRKRTAQVALRRVAAAPEDDLLEVANSYFGLFRQASHSQSDRAALANVLLRKGRSVNGELTKTYRKTAKEPAA</sequence>
<dbReference type="CDD" id="cd01646">
    <property type="entry name" value="RT_Bac_retron_I"/>
    <property type="match status" value="1"/>
</dbReference>
<keyword evidence="4" id="KW-0808">Transferase</keyword>
<comment type="similarity">
    <text evidence="1">Belongs to the bacterial reverse transcriptase family.</text>
</comment>
<reference evidence="4 5" key="1">
    <citation type="submission" date="2020-02" db="EMBL/GenBank/DDBJ databases">
        <title>Integrative conjugative elements (ICEs) and plasmids drive adaptation of Pseudomonas nitroreducens strain HBP1 to wastewater environment.</title>
        <authorList>
            <person name="Sentchilo V."/>
            <person name="Carraro N."/>
            <person name="Bertelli C."/>
            <person name="van der Meer J.R."/>
        </authorList>
    </citation>
    <scope>NUCLEOTIDE SEQUENCE [LARGE SCALE GENOMIC DNA]</scope>
    <source>
        <strain evidence="4 5">HBP1</strain>
    </source>
</reference>
<feature type="compositionally biased region" description="Low complexity" evidence="2">
    <location>
        <begin position="1"/>
        <end position="16"/>
    </location>
</feature>
<dbReference type="KEGG" id="pnt:G5B91_18120"/>
<evidence type="ECO:0000259" key="3">
    <source>
        <dbReference type="Pfam" id="PF00078"/>
    </source>
</evidence>
<dbReference type="Proteomes" id="UP000501063">
    <property type="component" value="Chromosome"/>
</dbReference>
<dbReference type="RefSeq" id="WP_081754031.1">
    <property type="nucleotide sequence ID" value="NZ_CP049140.1"/>
</dbReference>
<accession>A0A6G6IYR0</accession>
<keyword evidence="4" id="KW-0695">RNA-directed DNA polymerase</keyword>
<dbReference type="InterPro" id="IPR051083">
    <property type="entry name" value="GrpII_Intron_Splice-Mob/Def"/>
</dbReference>
<name>A0A6G6IYR0_PSENT</name>
<dbReference type="InterPro" id="IPR043502">
    <property type="entry name" value="DNA/RNA_pol_sf"/>
</dbReference>
<dbReference type="EMBL" id="CP049140">
    <property type="protein sequence ID" value="QIE88083.1"/>
    <property type="molecule type" value="Genomic_DNA"/>
</dbReference>
<dbReference type="AlphaFoldDB" id="A0A6G6IYR0"/>
<dbReference type="InterPro" id="IPR000477">
    <property type="entry name" value="RT_dom"/>
</dbReference>
<proteinExistence type="inferred from homology"/>
<evidence type="ECO:0000256" key="2">
    <source>
        <dbReference type="SAM" id="MobiDB-lite"/>
    </source>
</evidence>
<keyword evidence="4" id="KW-0548">Nucleotidyltransferase</keyword>
<protein>
    <submittedName>
        <fullName evidence="4">RNA-directed DNA polymerase</fullName>
    </submittedName>
</protein>
<feature type="domain" description="Reverse transcriptase" evidence="3">
    <location>
        <begin position="99"/>
        <end position="316"/>
    </location>
</feature>
<evidence type="ECO:0000313" key="4">
    <source>
        <dbReference type="EMBL" id="QIE88083.1"/>
    </source>
</evidence>
<dbReference type="SUPFAM" id="SSF56672">
    <property type="entry name" value="DNA/RNA polymerases"/>
    <property type="match status" value="1"/>
</dbReference>
<feature type="region of interest" description="Disordered" evidence="2">
    <location>
        <begin position="1"/>
        <end position="22"/>
    </location>
</feature>